<dbReference type="EMBL" id="JAFNEN010000432">
    <property type="protein sequence ID" value="KAG8183098.1"/>
    <property type="molecule type" value="Genomic_DNA"/>
</dbReference>
<accession>A0AAV6UH03</accession>
<evidence type="ECO:0008006" key="4">
    <source>
        <dbReference type="Google" id="ProtNLM"/>
    </source>
</evidence>
<sequence length="145" mass="16693">MEMSICRILLVIVLTCLKFSMEQMITSFEKTDVETILQVFCSQKHRLKVMECVFNSTQGQALEPWNECLNPEKELSQKETANLACNLLLPDFKQAMIILSECVEEMVSYYEAETWISVFKLCSHKIDCSYDAEKLLFGNIVLQSS</sequence>
<protein>
    <recommendedName>
        <fullName evidence="4">DUF19 domain-containing protein</fullName>
    </recommendedName>
</protein>
<gene>
    <name evidence="2" type="ORF">JTE90_019982</name>
</gene>
<keyword evidence="1" id="KW-0732">Signal</keyword>
<comment type="caution">
    <text evidence="2">The sequence shown here is derived from an EMBL/GenBank/DDBJ whole genome shotgun (WGS) entry which is preliminary data.</text>
</comment>
<keyword evidence="3" id="KW-1185">Reference proteome</keyword>
<feature type="signal peptide" evidence="1">
    <location>
        <begin position="1"/>
        <end position="22"/>
    </location>
</feature>
<evidence type="ECO:0000313" key="3">
    <source>
        <dbReference type="Proteomes" id="UP000827092"/>
    </source>
</evidence>
<evidence type="ECO:0000256" key="1">
    <source>
        <dbReference type="SAM" id="SignalP"/>
    </source>
</evidence>
<dbReference type="Proteomes" id="UP000827092">
    <property type="component" value="Unassembled WGS sequence"/>
</dbReference>
<feature type="chain" id="PRO_5044011961" description="DUF19 domain-containing protein" evidence="1">
    <location>
        <begin position="23"/>
        <end position="145"/>
    </location>
</feature>
<proteinExistence type="predicted"/>
<evidence type="ECO:0000313" key="2">
    <source>
        <dbReference type="EMBL" id="KAG8183098.1"/>
    </source>
</evidence>
<name>A0AAV6UH03_9ARAC</name>
<dbReference type="AlphaFoldDB" id="A0AAV6UH03"/>
<reference evidence="2 3" key="1">
    <citation type="journal article" date="2022" name="Nat. Ecol. Evol.">
        <title>A masculinizing supergene underlies an exaggerated male reproductive morph in a spider.</title>
        <authorList>
            <person name="Hendrickx F."/>
            <person name="De Corte Z."/>
            <person name="Sonet G."/>
            <person name="Van Belleghem S.M."/>
            <person name="Kostlbacher S."/>
            <person name="Vangestel C."/>
        </authorList>
    </citation>
    <scope>NUCLEOTIDE SEQUENCE [LARGE SCALE GENOMIC DNA]</scope>
    <source>
        <strain evidence="2">W744_W776</strain>
    </source>
</reference>
<organism evidence="2 3">
    <name type="scientific">Oedothorax gibbosus</name>
    <dbReference type="NCBI Taxonomy" id="931172"/>
    <lineage>
        <taxon>Eukaryota</taxon>
        <taxon>Metazoa</taxon>
        <taxon>Ecdysozoa</taxon>
        <taxon>Arthropoda</taxon>
        <taxon>Chelicerata</taxon>
        <taxon>Arachnida</taxon>
        <taxon>Araneae</taxon>
        <taxon>Araneomorphae</taxon>
        <taxon>Entelegynae</taxon>
        <taxon>Araneoidea</taxon>
        <taxon>Linyphiidae</taxon>
        <taxon>Erigoninae</taxon>
        <taxon>Oedothorax</taxon>
    </lineage>
</organism>